<name>A0A4Y8U0Q7_9MICC</name>
<dbReference type="RefSeq" id="WP_134780281.1">
    <property type="nucleotide sequence ID" value="NZ_SPDS01000001.1"/>
</dbReference>
<feature type="region of interest" description="Disordered" evidence="1">
    <location>
        <begin position="21"/>
        <end position="60"/>
    </location>
</feature>
<gene>
    <name evidence="2" type="ORF">EXY26_10270</name>
</gene>
<evidence type="ECO:0008006" key="4">
    <source>
        <dbReference type="Google" id="ProtNLM"/>
    </source>
</evidence>
<evidence type="ECO:0000256" key="1">
    <source>
        <dbReference type="SAM" id="MobiDB-lite"/>
    </source>
</evidence>
<evidence type="ECO:0000313" key="2">
    <source>
        <dbReference type="EMBL" id="TFH57349.1"/>
    </source>
</evidence>
<reference evidence="2 3" key="1">
    <citation type="submission" date="2019-03" db="EMBL/GenBank/DDBJ databases">
        <title>Glutamicibacter sp. LJH19 genome.</title>
        <authorList>
            <person name="Sinai Borker S."/>
            <person name="Kumar R."/>
        </authorList>
    </citation>
    <scope>NUCLEOTIDE SEQUENCE [LARGE SCALE GENOMIC DNA]</scope>
    <source>
        <strain evidence="2 3">LJH19</strain>
    </source>
</reference>
<evidence type="ECO:0000313" key="3">
    <source>
        <dbReference type="Proteomes" id="UP000297638"/>
    </source>
</evidence>
<dbReference type="PROSITE" id="PS51257">
    <property type="entry name" value="PROKAR_LIPOPROTEIN"/>
    <property type="match status" value="1"/>
</dbReference>
<dbReference type="EMBL" id="SPDS01000001">
    <property type="protein sequence ID" value="TFH57349.1"/>
    <property type="molecule type" value="Genomic_DNA"/>
</dbReference>
<protein>
    <recommendedName>
        <fullName evidence="4">Lipoprotein</fullName>
    </recommendedName>
</protein>
<proteinExistence type="predicted"/>
<accession>A0A4Y8U0Q7</accession>
<comment type="caution">
    <text evidence="2">The sequence shown here is derived from an EMBL/GenBank/DDBJ whole genome shotgun (WGS) entry which is preliminary data.</text>
</comment>
<dbReference type="Proteomes" id="UP000297638">
    <property type="component" value="Unassembled WGS sequence"/>
</dbReference>
<sequence>MNKRFAAAGLALCPLISSCTPGTIPSKAPARACAEEHEAPKSSGLAGSRKQSNSMSDLTQQEAVVEDGVIIIRWAMDDGGAKSLH</sequence>
<organism evidence="2 3">
    <name type="scientific">Glutamicibacter arilaitensis</name>
    <dbReference type="NCBI Taxonomy" id="256701"/>
    <lineage>
        <taxon>Bacteria</taxon>
        <taxon>Bacillati</taxon>
        <taxon>Actinomycetota</taxon>
        <taxon>Actinomycetes</taxon>
        <taxon>Micrococcales</taxon>
        <taxon>Micrococcaceae</taxon>
        <taxon>Glutamicibacter</taxon>
    </lineage>
</organism>
<feature type="compositionally biased region" description="Polar residues" evidence="1">
    <location>
        <begin position="49"/>
        <end position="60"/>
    </location>
</feature>
<dbReference type="AlphaFoldDB" id="A0A4Y8U0Q7"/>